<evidence type="ECO:0000313" key="13">
    <source>
        <dbReference type="Proteomes" id="UP000027138"/>
    </source>
</evidence>
<dbReference type="InterPro" id="IPR001841">
    <property type="entry name" value="Znf_RING"/>
</dbReference>
<keyword evidence="13" id="KW-1185">Reference proteome</keyword>
<evidence type="ECO:0000256" key="1">
    <source>
        <dbReference type="ARBA" id="ARBA00004370"/>
    </source>
</evidence>
<comment type="similarity">
    <text evidence="8">Belongs to the RING-type zinc finger family. ATL subfamily.</text>
</comment>
<feature type="domain" description="RING-type" evidence="11">
    <location>
        <begin position="66"/>
        <end position="108"/>
    </location>
</feature>
<keyword evidence="7" id="KW-0472">Membrane</keyword>
<dbReference type="SMART" id="SM00184">
    <property type="entry name" value="RING"/>
    <property type="match status" value="1"/>
</dbReference>
<reference evidence="12 13" key="1">
    <citation type="journal article" date="2014" name="PLoS ONE">
        <title>Global Analysis of Gene Expression Profiles in Physic Nut (Jatropha curcas L.) Seedlings Exposed to Salt Stress.</title>
        <authorList>
            <person name="Zhang L."/>
            <person name="Zhang C."/>
            <person name="Wu P."/>
            <person name="Chen Y."/>
            <person name="Li M."/>
            <person name="Jiang H."/>
            <person name="Wu G."/>
        </authorList>
    </citation>
    <scope>NUCLEOTIDE SEQUENCE [LARGE SCALE GENOMIC DNA]</scope>
    <source>
        <strain evidence="13">cv. GZQX0401</strain>
        <tissue evidence="12">Young leaves</tissue>
    </source>
</reference>
<dbReference type="PROSITE" id="PS50089">
    <property type="entry name" value="ZF_RING_2"/>
    <property type="match status" value="1"/>
</dbReference>
<dbReference type="InterPro" id="IPR013083">
    <property type="entry name" value="Znf_RING/FYVE/PHD"/>
</dbReference>
<evidence type="ECO:0000256" key="2">
    <source>
        <dbReference type="ARBA" id="ARBA00022692"/>
    </source>
</evidence>
<feature type="chain" id="PRO_5001639797" description="RING-type domain-containing protein" evidence="10">
    <location>
        <begin position="19"/>
        <end position="127"/>
    </location>
</feature>
<keyword evidence="10" id="KW-0732">Signal</keyword>
<dbReference type="SUPFAM" id="SSF57850">
    <property type="entry name" value="RING/U-box"/>
    <property type="match status" value="1"/>
</dbReference>
<evidence type="ECO:0000256" key="4">
    <source>
        <dbReference type="ARBA" id="ARBA00022771"/>
    </source>
</evidence>
<protein>
    <recommendedName>
        <fullName evidence="11">RING-type domain-containing protein</fullName>
    </recommendedName>
</protein>
<dbReference type="GO" id="GO:0016020">
    <property type="term" value="C:membrane"/>
    <property type="evidence" value="ECO:0007669"/>
    <property type="project" value="UniProtKB-SubCell"/>
</dbReference>
<dbReference type="AlphaFoldDB" id="A0A067KQF9"/>
<keyword evidence="4 9" id="KW-0863">Zinc-finger</keyword>
<evidence type="ECO:0000259" key="11">
    <source>
        <dbReference type="PROSITE" id="PS50089"/>
    </source>
</evidence>
<dbReference type="OrthoDB" id="852142at2759"/>
<sequence>MDPIVLVFLATPFCLLSAFYLIAACCQLQSPSGSSSGSATVSAAQQRQFVPGTVVVIFQGGKVDCCCICLEEYKEGDKCKILSKCKHLYHDSCIEEWLLKGRNCPVCRDSVRGVPVTVSIDDLNQLV</sequence>
<keyword evidence="6" id="KW-1133">Transmembrane helix</keyword>
<evidence type="ECO:0000256" key="7">
    <source>
        <dbReference type="ARBA" id="ARBA00023136"/>
    </source>
</evidence>
<feature type="signal peptide" evidence="10">
    <location>
        <begin position="1"/>
        <end position="18"/>
    </location>
</feature>
<dbReference type="Pfam" id="PF13639">
    <property type="entry name" value="zf-RING_2"/>
    <property type="match status" value="1"/>
</dbReference>
<keyword evidence="5" id="KW-0862">Zinc</keyword>
<comment type="subcellular location">
    <subcellularLocation>
        <location evidence="1">Membrane</location>
    </subcellularLocation>
</comment>
<evidence type="ECO:0000256" key="6">
    <source>
        <dbReference type="ARBA" id="ARBA00022989"/>
    </source>
</evidence>
<dbReference type="Gene3D" id="3.30.40.10">
    <property type="entry name" value="Zinc/RING finger domain, C3HC4 (zinc finger)"/>
    <property type="match status" value="1"/>
</dbReference>
<name>A0A067KQF9_JATCU</name>
<dbReference type="EMBL" id="KK914525">
    <property type="protein sequence ID" value="KDP34535.1"/>
    <property type="molecule type" value="Genomic_DNA"/>
</dbReference>
<keyword evidence="3" id="KW-0479">Metal-binding</keyword>
<dbReference type="Proteomes" id="UP000027138">
    <property type="component" value="Unassembled WGS sequence"/>
</dbReference>
<dbReference type="GO" id="GO:0008270">
    <property type="term" value="F:zinc ion binding"/>
    <property type="evidence" value="ECO:0007669"/>
    <property type="project" value="UniProtKB-KW"/>
</dbReference>
<evidence type="ECO:0000313" key="12">
    <source>
        <dbReference type="EMBL" id="KDP34535.1"/>
    </source>
</evidence>
<organism evidence="12 13">
    <name type="scientific">Jatropha curcas</name>
    <name type="common">Barbados nut</name>
    <dbReference type="NCBI Taxonomy" id="180498"/>
    <lineage>
        <taxon>Eukaryota</taxon>
        <taxon>Viridiplantae</taxon>
        <taxon>Streptophyta</taxon>
        <taxon>Embryophyta</taxon>
        <taxon>Tracheophyta</taxon>
        <taxon>Spermatophyta</taxon>
        <taxon>Magnoliopsida</taxon>
        <taxon>eudicotyledons</taxon>
        <taxon>Gunneridae</taxon>
        <taxon>Pentapetalae</taxon>
        <taxon>rosids</taxon>
        <taxon>fabids</taxon>
        <taxon>Malpighiales</taxon>
        <taxon>Euphorbiaceae</taxon>
        <taxon>Crotonoideae</taxon>
        <taxon>Jatropheae</taxon>
        <taxon>Jatropha</taxon>
    </lineage>
</organism>
<evidence type="ECO:0000256" key="10">
    <source>
        <dbReference type="SAM" id="SignalP"/>
    </source>
</evidence>
<keyword evidence="2" id="KW-0812">Transmembrane</keyword>
<evidence type="ECO:0000256" key="5">
    <source>
        <dbReference type="ARBA" id="ARBA00022833"/>
    </source>
</evidence>
<dbReference type="PANTHER" id="PTHR46539:SF1">
    <property type="entry name" value="E3 UBIQUITIN-PROTEIN LIGASE ATL42"/>
    <property type="match status" value="1"/>
</dbReference>
<evidence type="ECO:0000256" key="3">
    <source>
        <dbReference type="ARBA" id="ARBA00022723"/>
    </source>
</evidence>
<proteinExistence type="inferred from homology"/>
<gene>
    <name evidence="12" type="ORF">JCGZ_11085</name>
</gene>
<dbReference type="PANTHER" id="PTHR46539">
    <property type="entry name" value="E3 UBIQUITIN-PROTEIN LIGASE ATL42"/>
    <property type="match status" value="1"/>
</dbReference>
<evidence type="ECO:0000256" key="9">
    <source>
        <dbReference type="PROSITE-ProRule" id="PRU00175"/>
    </source>
</evidence>
<evidence type="ECO:0000256" key="8">
    <source>
        <dbReference type="ARBA" id="ARBA00024209"/>
    </source>
</evidence>
<accession>A0A067KQF9</accession>